<keyword evidence="3" id="KW-1185">Reference proteome</keyword>
<feature type="compositionally biased region" description="Basic and acidic residues" evidence="1">
    <location>
        <begin position="40"/>
        <end position="67"/>
    </location>
</feature>
<sequence length="67" mass="7830">MTAVSPVSTHSYHWRTESRQTQQADPQYRSDSRASTIPDPVDRHVARWRSESRSSNKVFRNDEEPSQ</sequence>
<gene>
    <name evidence="2" type="ORF">GCK32_021247</name>
</gene>
<organism evidence="2 3">
    <name type="scientific">Trichostrongylus colubriformis</name>
    <name type="common">Black scour worm</name>
    <dbReference type="NCBI Taxonomy" id="6319"/>
    <lineage>
        <taxon>Eukaryota</taxon>
        <taxon>Metazoa</taxon>
        <taxon>Ecdysozoa</taxon>
        <taxon>Nematoda</taxon>
        <taxon>Chromadorea</taxon>
        <taxon>Rhabditida</taxon>
        <taxon>Rhabditina</taxon>
        <taxon>Rhabditomorpha</taxon>
        <taxon>Strongyloidea</taxon>
        <taxon>Trichostrongylidae</taxon>
        <taxon>Trichostrongylus</taxon>
    </lineage>
</organism>
<feature type="compositionally biased region" description="Polar residues" evidence="1">
    <location>
        <begin position="1"/>
        <end position="11"/>
    </location>
</feature>
<feature type="non-terminal residue" evidence="2">
    <location>
        <position position="67"/>
    </location>
</feature>
<accession>A0AAN8ESV3</accession>
<evidence type="ECO:0000313" key="2">
    <source>
        <dbReference type="EMBL" id="KAK5966821.1"/>
    </source>
</evidence>
<comment type="caution">
    <text evidence="2">The sequence shown here is derived from an EMBL/GenBank/DDBJ whole genome shotgun (WGS) entry which is preliminary data.</text>
</comment>
<protein>
    <submittedName>
        <fullName evidence="2">Uncharacterized protein</fullName>
    </submittedName>
</protein>
<dbReference type="Proteomes" id="UP001331761">
    <property type="component" value="Unassembled WGS sequence"/>
</dbReference>
<evidence type="ECO:0000313" key="3">
    <source>
        <dbReference type="Proteomes" id="UP001331761"/>
    </source>
</evidence>
<dbReference type="EMBL" id="WIXE01023074">
    <property type="protein sequence ID" value="KAK5966821.1"/>
    <property type="molecule type" value="Genomic_DNA"/>
</dbReference>
<reference evidence="2 3" key="1">
    <citation type="submission" date="2019-10" db="EMBL/GenBank/DDBJ databases">
        <title>Assembly and Annotation for the nematode Trichostrongylus colubriformis.</title>
        <authorList>
            <person name="Martin J."/>
        </authorList>
    </citation>
    <scope>NUCLEOTIDE SEQUENCE [LARGE SCALE GENOMIC DNA]</scope>
    <source>
        <strain evidence="2">G859</strain>
        <tissue evidence="2">Whole worm</tissue>
    </source>
</reference>
<feature type="region of interest" description="Disordered" evidence="1">
    <location>
        <begin position="1"/>
        <end position="67"/>
    </location>
</feature>
<dbReference type="AlphaFoldDB" id="A0AAN8ESV3"/>
<evidence type="ECO:0000256" key="1">
    <source>
        <dbReference type="SAM" id="MobiDB-lite"/>
    </source>
</evidence>
<proteinExistence type="predicted"/>
<name>A0AAN8ESV3_TRICO</name>